<dbReference type="AlphaFoldDB" id="A0A7Y0L559"/>
<evidence type="ECO:0000313" key="1">
    <source>
        <dbReference type="EMBL" id="NMP23410.1"/>
    </source>
</evidence>
<evidence type="ECO:0000313" key="2">
    <source>
        <dbReference type="Proteomes" id="UP000533476"/>
    </source>
</evidence>
<reference evidence="1 2" key="1">
    <citation type="submission" date="2020-04" db="EMBL/GenBank/DDBJ databases">
        <authorList>
            <person name="Zhang R."/>
            <person name="Schippers A."/>
        </authorList>
    </citation>
    <scope>NUCLEOTIDE SEQUENCE [LARGE SCALE GENOMIC DNA]</scope>
    <source>
        <strain evidence="1 2">DSM 109850</strain>
    </source>
</reference>
<dbReference type="RefSeq" id="WP_169100671.1">
    <property type="nucleotide sequence ID" value="NZ_JABBVZ010000051.1"/>
</dbReference>
<organism evidence="1 2">
    <name type="scientific">Sulfobacillus harzensis</name>
    <dbReference type="NCBI Taxonomy" id="2729629"/>
    <lineage>
        <taxon>Bacteria</taxon>
        <taxon>Bacillati</taxon>
        <taxon>Bacillota</taxon>
        <taxon>Clostridia</taxon>
        <taxon>Eubacteriales</taxon>
        <taxon>Clostridiales Family XVII. Incertae Sedis</taxon>
        <taxon>Sulfobacillus</taxon>
    </lineage>
</organism>
<dbReference type="Proteomes" id="UP000533476">
    <property type="component" value="Unassembled WGS sequence"/>
</dbReference>
<name>A0A7Y0L559_9FIRM</name>
<gene>
    <name evidence="1" type="ORF">HIJ39_13775</name>
</gene>
<comment type="caution">
    <text evidence="1">The sequence shown here is derived from an EMBL/GenBank/DDBJ whole genome shotgun (WGS) entry which is preliminary data.</text>
</comment>
<accession>A0A7Y0L559</accession>
<keyword evidence="2" id="KW-1185">Reference proteome</keyword>
<sequence>MKTVVLTVEEYLDVPMSHEERRTVRNALAYWSQHLMTQGLGASAEGRAERARVAALLDRIPR</sequence>
<dbReference type="EMBL" id="JABBVZ010000051">
    <property type="protein sequence ID" value="NMP23410.1"/>
    <property type="molecule type" value="Genomic_DNA"/>
</dbReference>
<proteinExistence type="predicted"/>
<protein>
    <submittedName>
        <fullName evidence="1">Uncharacterized protein</fullName>
    </submittedName>
</protein>